<sequence>MNKRQLAYLEKAHTHALSKEGKCLSDTYDTIKVPLQWMCKDGHAWERNYEKTVHRGIWCTVCFNAERDRLGASVILQTETPDPDPAQQSPYIDFLDVIYYPFEIITQQYASKIIL</sequence>
<evidence type="ECO:0000313" key="1">
    <source>
        <dbReference type="EMBL" id="QHU20591.1"/>
    </source>
</evidence>
<protein>
    <recommendedName>
        <fullName evidence="2">Zinc-ribbon domain-containing protein</fullName>
    </recommendedName>
</protein>
<reference evidence="1" key="1">
    <citation type="journal article" date="2020" name="Nature">
        <title>Giant virus diversity and host interactions through global metagenomics.</title>
        <authorList>
            <person name="Schulz F."/>
            <person name="Roux S."/>
            <person name="Paez-Espino D."/>
            <person name="Jungbluth S."/>
            <person name="Walsh D.A."/>
            <person name="Denef V.J."/>
            <person name="McMahon K.D."/>
            <person name="Konstantinidis K.T."/>
            <person name="Eloe-Fadrosh E.A."/>
            <person name="Kyrpides N.C."/>
            <person name="Woyke T."/>
        </authorList>
    </citation>
    <scope>NUCLEOTIDE SEQUENCE</scope>
    <source>
        <strain evidence="1">GVMAG-S-3300013093-109</strain>
    </source>
</reference>
<dbReference type="EMBL" id="MN740969">
    <property type="protein sequence ID" value="QHU20591.1"/>
    <property type="molecule type" value="Genomic_DNA"/>
</dbReference>
<evidence type="ECO:0008006" key="2">
    <source>
        <dbReference type="Google" id="ProtNLM"/>
    </source>
</evidence>
<name>A0A6C0KTQ0_9ZZZZ</name>
<organism evidence="1">
    <name type="scientific">viral metagenome</name>
    <dbReference type="NCBI Taxonomy" id="1070528"/>
    <lineage>
        <taxon>unclassified sequences</taxon>
        <taxon>metagenomes</taxon>
        <taxon>organismal metagenomes</taxon>
    </lineage>
</organism>
<dbReference type="AlphaFoldDB" id="A0A6C0KTQ0"/>
<accession>A0A6C0KTQ0</accession>
<proteinExistence type="predicted"/>